<feature type="signal peptide" evidence="6">
    <location>
        <begin position="1"/>
        <end position="15"/>
    </location>
</feature>
<dbReference type="AlphaFoldDB" id="A5DG94"/>
<dbReference type="InterPro" id="IPR036259">
    <property type="entry name" value="MFS_trans_sf"/>
</dbReference>
<accession>A5DG94</accession>
<dbReference type="GO" id="GO:0005351">
    <property type="term" value="F:carbohydrate:proton symporter activity"/>
    <property type="evidence" value="ECO:0007669"/>
    <property type="project" value="TreeGrafter"/>
</dbReference>
<feature type="chain" id="PRO_5012881022" description="Major facilitator superfamily (MFS) profile domain-containing protein" evidence="6">
    <location>
        <begin position="16"/>
        <end position="150"/>
    </location>
</feature>
<dbReference type="OrthoDB" id="6612291at2759"/>
<evidence type="ECO:0000256" key="2">
    <source>
        <dbReference type="ARBA" id="ARBA00022448"/>
    </source>
</evidence>
<comment type="subcellular location">
    <subcellularLocation>
        <location evidence="1">Membrane</location>
        <topology evidence="1">Multi-pass membrane protein</topology>
    </subcellularLocation>
</comment>
<evidence type="ECO:0000313" key="8">
    <source>
        <dbReference type="Proteomes" id="UP000001997"/>
    </source>
</evidence>
<evidence type="ECO:0000256" key="3">
    <source>
        <dbReference type="ARBA" id="ARBA00022692"/>
    </source>
</evidence>
<dbReference type="PANTHER" id="PTHR48022">
    <property type="entry name" value="PLASTIDIC GLUCOSE TRANSPORTER 4"/>
    <property type="match status" value="1"/>
</dbReference>
<keyword evidence="8" id="KW-1185">Reference proteome</keyword>
<dbReference type="eggNOG" id="KOG0254">
    <property type="taxonomic scope" value="Eukaryota"/>
</dbReference>
<dbReference type="KEGG" id="pgu:PGUG_02295"/>
<dbReference type="Pfam" id="PF00083">
    <property type="entry name" value="Sugar_tr"/>
    <property type="match status" value="1"/>
</dbReference>
<evidence type="ECO:0000256" key="5">
    <source>
        <dbReference type="ARBA" id="ARBA00023136"/>
    </source>
</evidence>
<dbReference type="InterPro" id="IPR005828">
    <property type="entry name" value="MFS_sugar_transport-like"/>
</dbReference>
<dbReference type="SUPFAM" id="SSF103473">
    <property type="entry name" value="MFS general substrate transporter"/>
    <property type="match status" value="1"/>
</dbReference>
<dbReference type="PANTHER" id="PTHR48022:SF83">
    <property type="entry name" value="MAJOR FACILITATOR SUPERFAMILY (MFS) PROFILE DOMAIN-CONTAINING PROTEIN"/>
    <property type="match status" value="1"/>
</dbReference>
<sequence>MTIFLLLIGILQTPADKNPSVAWAQVGYIFEWAVSFDLTLAPLAYTILGEVSSTRLRSQSIAIGRNAYTLCQLTAQVVQPYFMNPGHSGLKGRTGFIWFGTSFPTLIWAIFRLPETKDRTYEELDILFEREVLLTKFASYKLDINDEMKC</sequence>
<keyword evidence="6" id="KW-0732">Signal</keyword>
<keyword evidence="3" id="KW-0812">Transmembrane</keyword>
<evidence type="ECO:0000256" key="1">
    <source>
        <dbReference type="ARBA" id="ARBA00004141"/>
    </source>
</evidence>
<evidence type="ECO:0000256" key="4">
    <source>
        <dbReference type="ARBA" id="ARBA00022989"/>
    </source>
</evidence>
<keyword evidence="4" id="KW-1133">Transmembrane helix</keyword>
<dbReference type="OMA" id="LICMSAS"/>
<dbReference type="Proteomes" id="UP000001997">
    <property type="component" value="Unassembled WGS sequence"/>
</dbReference>
<dbReference type="Gene3D" id="1.20.1250.20">
    <property type="entry name" value="MFS general substrate transporter like domains"/>
    <property type="match status" value="1"/>
</dbReference>
<keyword evidence="2" id="KW-0813">Transport</keyword>
<dbReference type="GO" id="GO:0016020">
    <property type="term" value="C:membrane"/>
    <property type="evidence" value="ECO:0007669"/>
    <property type="project" value="UniProtKB-SubCell"/>
</dbReference>
<name>A5DG94_PICGU</name>
<proteinExistence type="predicted"/>
<dbReference type="EMBL" id="CH408157">
    <property type="protein sequence ID" value="EDK38197.2"/>
    <property type="molecule type" value="Genomic_DNA"/>
</dbReference>
<dbReference type="InterPro" id="IPR050360">
    <property type="entry name" value="MFS_Sugar_Transporters"/>
</dbReference>
<evidence type="ECO:0000256" key="6">
    <source>
        <dbReference type="SAM" id="SignalP"/>
    </source>
</evidence>
<evidence type="ECO:0000313" key="7">
    <source>
        <dbReference type="EMBL" id="EDK38197.2"/>
    </source>
</evidence>
<reference evidence="7 8" key="1">
    <citation type="journal article" date="2009" name="Nature">
        <title>Evolution of pathogenicity and sexual reproduction in eight Candida genomes.</title>
        <authorList>
            <person name="Butler G."/>
            <person name="Rasmussen M.D."/>
            <person name="Lin M.F."/>
            <person name="Santos M.A."/>
            <person name="Sakthikumar S."/>
            <person name="Munro C.A."/>
            <person name="Rheinbay E."/>
            <person name="Grabherr M."/>
            <person name="Forche A."/>
            <person name="Reedy J.L."/>
            <person name="Agrafioti I."/>
            <person name="Arnaud M.B."/>
            <person name="Bates S."/>
            <person name="Brown A.J."/>
            <person name="Brunke S."/>
            <person name="Costanzo M.C."/>
            <person name="Fitzpatrick D.A."/>
            <person name="de Groot P.W."/>
            <person name="Harris D."/>
            <person name="Hoyer L.L."/>
            <person name="Hube B."/>
            <person name="Klis F.M."/>
            <person name="Kodira C."/>
            <person name="Lennard N."/>
            <person name="Logue M.E."/>
            <person name="Martin R."/>
            <person name="Neiman A.M."/>
            <person name="Nikolaou E."/>
            <person name="Quail M.A."/>
            <person name="Quinn J."/>
            <person name="Santos M.C."/>
            <person name="Schmitzberger F.F."/>
            <person name="Sherlock G."/>
            <person name="Shah P."/>
            <person name="Silverstein K.A."/>
            <person name="Skrzypek M.S."/>
            <person name="Soll D."/>
            <person name="Staggs R."/>
            <person name="Stansfield I."/>
            <person name="Stumpf M.P."/>
            <person name="Sudbery P.E."/>
            <person name="Srikantha T."/>
            <person name="Zeng Q."/>
            <person name="Berman J."/>
            <person name="Berriman M."/>
            <person name="Heitman J."/>
            <person name="Gow N.A."/>
            <person name="Lorenz M.C."/>
            <person name="Birren B.W."/>
            <person name="Kellis M."/>
            <person name="Cuomo C.A."/>
        </authorList>
    </citation>
    <scope>NUCLEOTIDE SEQUENCE [LARGE SCALE GENOMIC DNA]</scope>
    <source>
        <strain evidence="8">ATCC 6260 / CBS 566 / DSM 6381 / JCM 1539 / NBRC 10279 / NRRL Y-324</strain>
    </source>
</reference>
<evidence type="ECO:0008006" key="9">
    <source>
        <dbReference type="Google" id="ProtNLM"/>
    </source>
</evidence>
<dbReference type="RefSeq" id="XP_001484566.2">
    <property type="nucleotide sequence ID" value="XM_001484516.1"/>
</dbReference>
<dbReference type="HOGENOM" id="CLU_001265_11_1_1"/>
<gene>
    <name evidence="7" type="ORF">PGUG_02295</name>
</gene>
<dbReference type="GeneID" id="5126974"/>
<dbReference type="InParanoid" id="A5DG94"/>
<dbReference type="VEuPathDB" id="FungiDB:PGUG_02295"/>
<protein>
    <recommendedName>
        <fullName evidence="9">Major facilitator superfamily (MFS) profile domain-containing protein</fullName>
    </recommendedName>
</protein>
<organism evidence="7 8">
    <name type="scientific">Meyerozyma guilliermondii (strain ATCC 6260 / CBS 566 / DSM 6381 / JCM 1539 / NBRC 10279 / NRRL Y-324)</name>
    <name type="common">Yeast</name>
    <name type="synonym">Candida guilliermondii</name>
    <dbReference type="NCBI Taxonomy" id="294746"/>
    <lineage>
        <taxon>Eukaryota</taxon>
        <taxon>Fungi</taxon>
        <taxon>Dikarya</taxon>
        <taxon>Ascomycota</taxon>
        <taxon>Saccharomycotina</taxon>
        <taxon>Pichiomycetes</taxon>
        <taxon>Debaryomycetaceae</taxon>
        <taxon>Meyerozyma</taxon>
    </lineage>
</organism>
<keyword evidence="5" id="KW-0472">Membrane</keyword>